<evidence type="ECO:0000259" key="1">
    <source>
        <dbReference type="Pfam" id="PF00501"/>
    </source>
</evidence>
<dbReference type="Pfam" id="PF00501">
    <property type="entry name" value="AMP-binding"/>
    <property type="match status" value="1"/>
</dbReference>
<dbReference type="Pfam" id="PF13193">
    <property type="entry name" value="AMP-binding_C"/>
    <property type="match status" value="1"/>
</dbReference>
<evidence type="ECO:0008006" key="4">
    <source>
        <dbReference type="Google" id="ProtNLM"/>
    </source>
</evidence>
<dbReference type="InterPro" id="IPR042099">
    <property type="entry name" value="ANL_N_sf"/>
</dbReference>
<accession>A0A0D2FRB7</accession>
<organism evidence="3">
    <name type="scientific">Cladophialophora bantiana (strain ATCC 10958 / CBS 173.52 / CDC B-1940 / NIH 8579)</name>
    <name type="common">Xylohypha bantiana</name>
    <dbReference type="NCBI Taxonomy" id="1442370"/>
    <lineage>
        <taxon>Eukaryota</taxon>
        <taxon>Fungi</taxon>
        <taxon>Dikarya</taxon>
        <taxon>Ascomycota</taxon>
        <taxon>Pezizomycotina</taxon>
        <taxon>Eurotiomycetes</taxon>
        <taxon>Chaetothyriomycetidae</taxon>
        <taxon>Chaetothyriales</taxon>
        <taxon>Herpotrichiellaceae</taxon>
        <taxon>Cladophialophora</taxon>
    </lineage>
</organism>
<dbReference type="InterPro" id="IPR045851">
    <property type="entry name" value="AMP-bd_C_sf"/>
</dbReference>
<evidence type="ECO:0000313" key="3">
    <source>
        <dbReference type="EMBL" id="KIW89147.1"/>
    </source>
</evidence>
<name>A0A0D2FRB7_CLAB1</name>
<dbReference type="PANTHER" id="PTHR24096:SF194">
    <property type="entry name" value="AMP-DEPENDENT SYNTHETASE_LIGASE DOMAIN-CONTAINING PROTEIN"/>
    <property type="match status" value="1"/>
</dbReference>
<dbReference type="HOGENOM" id="CLU_000022_59_2_1"/>
<dbReference type="InterPro" id="IPR025110">
    <property type="entry name" value="AMP-bd_C"/>
</dbReference>
<dbReference type="Gene3D" id="3.40.50.12780">
    <property type="entry name" value="N-terminal domain of ligase-like"/>
    <property type="match status" value="1"/>
</dbReference>
<dbReference type="RefSeq" id="XP_016615816.1">
    <property type="nucleotide sequence ID" value="XM_016767718.1"/>
</dbReference>
<dbReference type="InterPro" id="IPR020845">
    <property type="entry name" value="AMP-binding_CS"/>
</dbReference>
<evidence type="ECO:0000259" key="2">
    <source>
        <dbReference type="Pfam" id="PF13193"/>
    </source>
</evidence>
<dbReference type="GeneID" id="27702927"/>
<feature type="domain" description="AMP-dependent synthetase/ligase" evidence="1">
    <location>
        <begin position="47"/>
        <end position="394"/>
    </location>
</feature>
<dbReference type="VEuPathDB" id="FungiDB:Z519_09999"/>
<reference evidence="3" key="1">
    <citation type="submission" date="2015-01" db="EMBL/GenBank/DDBJ databases">
        <title>The Genome Sequence of Cladophialophora bantiana CBS 173.52.</title>
        <authorList>
            <consortium name="The Broad Institute Genomics Platform"/>
            <person name="Cuomo C."/>
            <person name="de Hoog S."/>
            <person name="Gorbushina A."/>
            <person name="Stielow B."/>
            <person name="Teixiera M."/>
            <person name="Abouelleil A."/>
            <person name="Chapman S.B."/>
            <person name="Priest M."/>
            <person name="Young S.K."/>
            <person name="Wortman J."/>
            <person name="Nusbaum C."/>
            <person name="Birren B."/>
        </authorList>
    </citation>
    <scope>NUCLEOTIDE SEQUENCE [LARGE SCALE GENOMIC DNA]</scope>
    <source>
        <strain evidence="3">CBS 173.52</strain>
    </source>
</reference>
<dbReference type="OrthoDB" id="6509636at2759"/>
<gene>
    <name evidence="3" type="ORF">Z519_09999</name>
</gene>
<dbReference type="PANTHER" id="PTHR24096">
    <property type="entry name" value="LONG-CHAIN-FATTY-ACID--COA LIGASE"/>
    <property type="match status" value="1"/>
</dbReference>
<dbReference type="PROSITE" id="PS00455">
    <property type="entry name" value="AMP_BINDING"/>
    <property type="match status" value="1"/>
</dbReference>
<dbReference type="Gene3D" id="3.30.300.30">
    <property type="match status" value="1"/>
</dbReference>
<dbReference type="AlphaFoldDB" id="A0A0D2FRB7"/>
<dbReference type="InterPro" id="IPR000873">
    <property type="entry name" value="AMP-dep_synth/lig_dom"/>
</dbReference>
<dbReference type="GO" id="GO:0016405">
    <property type="term" value="F:CoA-ligase activity"/>
    <property type="evidence" value="ECO:0007669"/>
    <property type="project" value="TreeGrafter"/>
</dbReference>
<dbReference type="CDD" id="cd05911">
    <property type="entry name" value="Firefly_Luc_like"/>
    <property type="match status" value="1"/>
</dbReference>
<dbReference type="SUPFAM" id="SSF56801">
    <property type="entry name" value="Acetyl-CoA synthetase-like"/>
    <property type="match status" value="1"/>
</dbReference>
<sequence length="547" mass="60611">MPFLSKIPSLPLQKCSILDFLFPADQPVSDKPLWINAADTSVWNSPKSALALAKRFGYGLQQLGVEAGDRCLLFTPNHIMIPVSYFGIVGIGAAFSGANPSFTVKELEYQITVLQPKVLLVHPTLISTAKAAAAKAAVPGLRLYVFSDRETGTLEGLPDWRVILGTPEQGERWQWKKLSPDEAVNTIAAINFSSGTTGLPKGVCVSHFNVVSNVKQIKSLYDFEPSEKWAGFLPLYHAYGQCYAILMATINHIPMLIISKFEFVEYLRIIQDHKITRLQTVPPILIMLNKRPETANYDLSSVKEILCGAAPVSRELEANVSKKFNVRITQGWGMTETTCAVSGIPYYEKSRTGSVGVVMPNTEVKIMTEDGREASIGEAGELYVRGPQVCLGYWRNPQATRDTFDPETGWLKSGDVMVMSHDGWMAIVDRKKELIKVQALQVSPAEVESALIEHPDIADAGVVGITFDDSEWPRAYVALKEESRGKVTEKEIQEWLNARVSKHKRLVGGVAFIPEVPRLPSGKIQRRVMKEWAKRDAATVFGPRPKL</sequence>
<dbReference type="EMBL" id="KN846996">
    <property type="protein sequence ID" value="KIW89147.1"/>
    <property type="molecule type" value="Genomic_DNA"/>
</dbReference>
<feature type="domain" description="AMP-binding enzyme C-terminal" evidence="2">
    <location>
        <begin position="446"/>
        <end position="523"/>
    </location>
</feature>
<proteinExistence type="predicted"/>
<protein>
    <recommendedName>
        <fullName evidence="4">4-coumarate-CoA ligase</fullName>
    </recommendedName>
</protein>